<evidence type="ECO:0000313" key="4">
    <source>
        <dbReference type="Proteomes" id="UP000239156"/>
    </source>
</evidence>
<feature type="transmembrane region" description="Helical" evidence="2">
    <location>
        <begin position="22"/>
        <end position="47"/>
    </location>
</feature>
<name>A0A2S4VLU0_9BASI</name>
<proteinExistence type="predicted"/>
<dbReference type="EMBL" id="PKSL01000046">
    <property type="protein sequence ID" value="POW10473.1"/>
    <property type="molecule type" value="Genomic_DNA"/>
</dbReference>
<keyword evidence="2" id="KW-0812">Transmembrane</keyword>
<reference evidence="3" key="1">
    <citation type="submission" date="2017-12" db="EMBL/GenBank/DDBJ databases">
        <title>Gene loss provides genomic basis for host adaptation in cereal stripe rust fungi.</title>
        <authorList>
            <person name="Xia C."/>
        </authorList>
    </citation>
    <scope>NUCLEOTIDE SEQUENCE [LARGE SCALE GENOMIC DNA]</scope>
    <source>
        <strain evidence="3">93-210</strain>
    </source>
</reference>
<evidence type="ECO:0000313" key="3">
    <source>
        <dbReference type="EMBL" id="POW10473.1"/>
    </source>
</evidence>
<comment type="caution">
    <text evidence="3">The sequence shown here is derived from an EMBL/GenBank/DDBJ whole genome shotgun (WGS) entry which is preliminary data.</text>
</comment>
<protein>
    <submittedName>
        <fullName evidence="3">Uncharacterized protein</fullName>
    </submittedName>
</protein>
<gene>
    <name evidence="3" type="ORF">PSTT_06116</name>
</gene>
<feature type="region of interest" description="Disordered" evidence="1">
    <location>
        <begin position="126"/>
        <end position="149"/>
    </location>
</feature>
<accession>A0A2S4VLU0</accession>
<dbReference type="AlphaFoldDB" id="A0A2S4VLU0"/>
<sequence>AAIATQPPPPSHPTFFPRINLLLGPVTIVGTMNTFIFLIPFIIQYFATGVQPPRGKLASLGEESAIDNRDGISAFSSPPPMVELSPVDQVSIDMPPRKEVSAYDTMIAEHDSPYKIPLPEERAMSTYPAGRDARDRPISSDLATTRTRGDDDEFCDLGFMQIFSGICLARVQVTRPQPPEVLVVAYDPTLKRVE</sequence>
<dbReference type="VEuPathDB" id="FungiDB:PSTT_06116"/>
<evidence type="ECO:0000256" key="1">
    <source>
        <dbReference type="SAM" id="MobiDB-lite"/>
    </source>
</evidence>
<keyword evidence="2" id="KW-1133">Transmembrane helix</keyword>
<feature type="non-terminal residue" evidence="3">
    <location>
        <position position="1"/>
    </location>
</feature>
<dbReference type="Proteomes" id="UP000239156">
    <property type="component" value="Unassembled WGS sequence"/>
</dbReference>
<keyword evidence="2" id="KW-0472">Membrane</keyword>
<organism evidence="3 4">
    <name type="scientific">Puccinia striiformis</name>
    <dbReference type="NCBI Taxonomy" id="27350"/>
    <lineage>
        <taxon>Eukaryota</taxon>
        <taxon>Fungi</taxon>
        <taxon>Dikarya</taxon>
        <taxon>Basidiomycota</taxon>
        <taxon>Pucciniomycotina</taxon>
        <taxon>Pucciniomycetes</taxon>
        <taxon>Pucciniales</taxon>
        <taxon>Pucciniaceae</taxon>
        <taxon>Puccinia</taxon>
    </lineage>
</organism>
<evidence type="ECO:0000256" key="2">
    <source>
        <dbReference type="SAM" id="Phobius"/>
    </source>
</evidence>
<keyword evidence="4" id="KW-1185">Reference proteome</keyword>